<dbReference type="Proteomes" id="UP001629113">
    <property type="component" value="Unassembled WGS sequence"/>
</dbReference>
<gene>
    <name evidence="3" type="ORF">PVAG01_09062</name>
</gene>
<protein>
    <submittedName>
        <fullName evidence="3">Uncharacterized protein</fullName>
    </submittedName>
</protein>
<organism evidence="3 4">
    <name type="scientific">Phlyctema vagabunda</name>
    <dbReference type="NCBI Taxonomy" id="108571"/>
    <lineage>
        <taxon>Eukaryota</taxon>
        <taxon>Fungi</taxon>
        <taxon>Dikarya</taxon>
        <taxon>Ascomycota</taxon>
        <taxon>Pezizomycotina</taxon>
        <taxon>Leotiomycetes</taxon>
        <taxon>Helotiales</taxon>
        <taxon>Dermateaceae</taxon>
        <taxon>Phlyctema</taxon>
    </lineage>
</organism>
<evidence type="ECO:0000256" key="1">
    <source>
        <dbReference type="SAM" id="MobiDB-lite"/>
    </source>
</evidence>
<feature type="transmembrane region" description="Helical" evidence="2">
    <location>
        <begin position="13"/>
        <end position="34"/>
    </location>
</feature>
<evidence type="ECO:0000313" key="3">
    <source>
        <dbReference type="EMBL" id="KAL3418841.1"/>
    </source>
</evidence>
<feature type="region of interest" description="Disordered" evidence="1">
    <location>
        <begin position="377"/>
        <end position="481"/>
    </location>
</feature>
<feature type="compositionally biased region" description="Basic and acidic residues" evidence="1">
    <location>
        <begin position="398"/>
        <end position="419"/>
    </location>
</feature>
<feature type="compositionally biased region" description="Polar residues" evidence="1">
    <location>
        <begin position="296"/>
        <end position="308"/>
    </location>
</feature>
<reference evidence="3 4" key="1">
    <citation type="submission" date="2024-06" db="EMBL/GenBank/DDBJ databases">
        <title>Complete genome of Phlyctema vagabunda strain 19-DSS-EL-015.</title>
        <authorList>
            <person name="Fiorenzani C."/>
        </authorList>
    </citation>
    <scope>NUCLEOTIDE SEQUENCE [LARGE SCALE GENOMIC DNA]</scope>
    <source>
        <strain evidence="3 4">19-DSS-EL-015</strain>
    </source>
</reference>
<sequence>MGGFADISLANKFGIILGILIFLTFVAGFVKVYLNRKRLIKATRQAGMEVAKGHNAEKYNAKKFMEGDLFGVRAIENGYFGGVAQSNSRPTSPAIEDPMSPKSISNMTVQPYPPAKVYAKPISPIRAMSPSRRLLVTRPPRSPRLASLKPSPLRLQSRMADVEYGHQSLLNQSHELTPISAARSDFNSSSAQSVSSVDSRDDWISPLDMHFDRPMTPNSPLSSRSYGYTPRLQFPEDDTKNPVFIIGQSETAEMIKSQAAAAPRNLIEETMRSAGNSPTSYNPTGQPHSQKIQTPVFSLFPGNTSPRLQSPRRPGTAQSSAPPNKPSAEADPFANPDSDSYPSPPESGDERTKRRAGLRDSAVVVNQVLHYGLEQNGMLSPRFDTDGNLGNPWSSRSSDWDSRSPSADSRKPAETKRSESAASSSRSFSRTRDSIQSDISHARNESVESQRSRDRDVIHYDPTEQQRNRSESVQGRNVDFDYPRTNPFVDANAIQEDRITTMKVFPGGDFDRPHARFAAPESQHSSIGSLADSYFPGAVHVAQRAQSISNQGNFNKTKIVEVSFSPRGRQLSQSQNWI</sequence>
<keyword evidence="4" id="KW-1185">Reference proteome</keyword>
<evidence type="ECO:0000256" key="2">
    <source>
        <dbReference type="SAM" id="Phobius"/>
    </source>
</evidence>
<feature type="compositionally biased region" description="Basic and acidic residues" evidence="1">
    <location>
        <begin position="430"/>
        <end position="470"/>
    </location>
</feature>
<accession>A0ABR4P6A4</accession>
<evidence type="ECO:0000313" key="4">
    <source>
        <dbReference type="Proteomes" id="UP001629113"/>
    </source>
</evidence>
<keyword evidence="2" id="KW-0812">Transmembrane</keyword>
<keyword evidence="2" id="KW-1133">Transmembrane helix</keyword>
<keyword evidence="2" id="KW-0472">Membrane</keyword>
<comment type="caution">
    <text evidence="3">The sequence shown here is derived from an EMBL/GenBank/DDBJ whole genome shotgun (WGS) entry which is preliminary data.</text>
</comment>
<proteinExistence type="predicted"/>
<feature type="region of interest" description="Disordered" evidence="1">
    <location>
        <begin position="296"/>
        <end position="359"/>
    </location>
</feature>
<dbReference type="EMBL" id="JBFCZG010000008">
    <property type="protein sequence ID" value="KAL3418841.1"/>
    <property type="molecule type" value="Genomic_DNA"/>
</dbReference>
<name>A0ABR4P6A4_9HELO</name>